<organism evidence="1 2">
    <name type="scientific">Amblyomma americanum</name>
    <name type="common">Lone star tick</name>
    <dbReference type="NCBI Taxonomy" id="6943"/>
    <lineage>
        <taxon>Eukaryota</taxon>
        <taxon>Metazoa</taxon>
        <taxon>Ecdysozoa</taxon>
        <taxon>Arthropoda</taxon>
        <taxon>Chelicerata</taxon>
        <taxon>Arachnida</taxon>
        <taxon>Acari</taxon>
        <taxon>Parasitiformes</taxon>
        <taxon>Ixodida</taxon>
        <taxon>Ixodoidea</taxon>
        <taxon>Ixodidae</taxon>
        <taxon>Amblyomminae</taxon>
        <taxon>Amblyomma</taxon>
    </lineage>
</organism>
<comment type="caution">
    <text evidence="1">The sequence shown here is derived from an EMBL/GenBank/DDBJ whole genome shotgun (WGS) entry which is preliminary data.</text>
</comment>
<accession>A0AAQ4FMT3</accession>
<name>A0AAQ4FMT3_AMBAM</name>
<protein>
    <submittedName>
        <fullName evidence="1">Uncharacterized protein</fullName>
    </submittedName>
</protein>
<keyword evidence="2" id="KW-1185">Reference proteome</keyword>
<evidence type="ECO:0000313" key="1">
    <source>
        <dbReference type="EMBL" id="KAK8788569.1"/>
    </source>
</evidence>
<dbReference type="Proteomes" id="UP001321473">
    <property type="component" value="Unassembled WGS sequence"/>
</dbReference>
<dbReference type="AlphaFoldDB" id="A0AAQ4FMT3"/>
<evidence type="ECO:0000313" key="2">
    <source>
        <dbReference type="Proteomes" id="UP001321473"/>
    </source>
</evidence>
<reference evidence="1 2" key="1">
    <citation type="journal article" date="2023" name="Arcadia Sci">
        <title>De novo assembly of a long-read Amblyomma americanum tick genome.</title>
        <authorList>
            <person name="Chou S."/>
            <person name="Poskanzer K.E."/>
            <person name="Rollins M."/>
            <person name="Thuy-Boun P.S."/>
        </authorList>
    </citation>
    <scope>NUCLEOTIDE SEQUENCE [LARGE SCALE GENOMIC DNA]</scope>
    <source>
        <strain evidence="1">F_SG_1</strain>
        <tissue evidence="1">Salivary glands</tissue>
    </source>
</reference>
<gene>
    <name evidence="1" type="ORF">V5799_021655</name>
</gene>
<sequence>MASMSLSGTEGQENREVLIHLDVLEHCQDIEGPFKRCRSSSIDWARNLPRCWALWHRWGQPHPMRRRCATPHPHPASFQEANHHFLYCQCLL</sequence>
<dbReference type="EMBL" id="JARKHS020000623">
    <property type="protein sequence ID" value="KAK8788569.1"/>
    <property type="molecule type" value="Genomic_DNA"/>
</dbReference>
<proteinExistence type="predicted"/>